<dbReference type="InterPro" id="IPR036691">
    <property type="entry name" value="Endo/exonu/phosph_ase_sf"/>
</dbReference>
<name>A0A0E9W8S8_ANGAN</name>
<reference evidence="1" key="1">
    <citation type="submission" date="2014-11" db="EMBL/GenBank/DDBJ databases">
        <authorList>
            <person name="Amaro Gonzalez C."/>
        </authorList>
    </citation>
    <scope>NUCLEOTIDE SEQUENCE</scope>
</reference>
<dbReference type="SUPFAM" id="SSF56219">
    <property type="entry name" value="DNase I-like"/>
    <property type="match status" value="1"/>
</dbReference>
<evidence type="ECO:0008006" key="2">
    <source>
        <dbReference type="Google" id="ProtNLM"/>
    </source>
</evidence>
<protein>
    <recommendedName>
        <fullName evidence="2">Endonuclease/exonuclease/phosphatase domain-containing protein</fullName>
    </recommendedName>
</protein>
<proteinExistence type="predicted"/>
<sequence>MAGKSEIKITSWNVRGLNKLVKLKRVRGRIRLLKSQIIFL</sequence>
<evidence type="ECO:0000313" key="1">
    <source>
        <dbReference type="EMBL" id="JAH86774.1"/>
    </source>
</evidence>
<reference evidence="1" key="2">
    <citation type="journal article" date="2015" name="Fish Shellfish Immunol.">
        <title>Early steps in the European eel (Anguilla anguilla)-Vibrio vulnificus interaction in the gills: Role of the RtxA13 toxin.</title>
        <authorList>
            <person name="Callol A."/>
            <person name="Pajuelo D."/>
            <person name="Ebbesson L."/>
            <person name="Teles M."/>
            <person name="MacKenzie S."/>
            <person name="Amaro C."/>
        </authorList>
    </citation>
    <scope>NUCLEOTIDE SEQUENCE</scope>
</reference>
<dbReference type="EMBL" id="GBXM01021803">
    <property type="protein sequence ID" value="JAH86774.1"/>
    <property type="molecule type" value="Transcribed_RNA"/>
</dbReference>
<accession>A0A0E9W8S8</accession>
<organism evidence="1">
    <name type="scientific">Anguilla anguilla</name>
    <name type="common">European freshwater eel</name>
    <name type="synonym">Muraena anguilla</name>
    <dbReference type="NCBI Taxonomy" id="7936"/>
    <lineage>
        <taxon>Eukaryota</taxon>
        <taxon>Metazoa</taxon>
        <taxon>Chordata</taxon>
        <taxon>Craniata</taxon>
        <taxon>Vertebrata</taxon>
        <taxon>Euteleostomi</taxon>
        <taxon>Actinopterygii</taxon>
        <taxon>Neopterygii</taxon>
        <taxon>Teleostei</taxon>
        <taxon>Anguilliformes</taxon>
        <taxon>Anguillidae</taxon>
        <taxon>Anguilla</taxon>
    </lineage>
</organism>
<dbReference type="AlphaFoldDB" id="A0A0E9W8S8"/>